<protein>
    <submittedName>
        <fullName evidence="2">Uncharacterized protein</fullName>
    </submittedName>
</protein>
<proteinExistence type="predicted"/>
<feature type="region of interest" description="Disordered" evidence="1">
    <location>
        <begin position="42"/>
        <end position="62"/>
    </location>
</feature>
<organism evidence="2">
    <name type="scientific">marine sediment metagenome</name>
    <dbReference type="NCBI Taxonomy" id="412755"/>
    <lineage>
        <taxon>unclassified sequences</taxon>
        <taxon>metagenomes</taxon>
        <taxon>ecological metagenomes</taxon>
    </lineage>
</organism>
<name>A0A0F8Z5A8_9ZZZZ</name>
<evidence type="ECO:0000256" key="1">
    <source>
        <dbReference type="SAM" id="MobiDB-lite"/>
    </source>
</evidence>
<gene>
    <name evidence="2" type="ORF">LCGC14_3012930</name>
</gene>
<dbReference type="EMBL" id="LAZR01062407">
    <property type="protein sequence ID" value="KKK61579.1"/>
    <property type="molecule type" value="Genomic_DNA"/>
</dbReference>
<comment type="caution">
    <text evidence="2">The sequence shown here is derived from an EMBL/GenBank/DDBJ whole genome shotgun (WGS) entry which is preliminary data.</text>
</comment>
<feature type="non-terminal residue" evidence="2">
    <location>
        <position position="241"/>
    </location>
</feature>
<reference evidence="2" key="1">
    <citation type="journal article" date="2015" name="Nature">
        <title>Complex archaea that bridge the gap between prokaryotes and eukaryotes.</title>
        <authorList>
            <person name="Spang A."/>
            <person name="Saw J.H."/>
            <person name="Jorgensen S.L."/>
            <person name="Zaremba-Niedzwiedzka K."/>
            <person name="Martijn J."/>
            <person name="Lind A.E."/>
            <person name="van Eijk R."/>
            <person name="Schleper C."/>
            <person name="Guy L."/>
            <person name="Ettema T.J."/>
        </authorList>
    </citation>
    <scope>NUCLEOTIDE SEQUENCE</scope>
</reference>
<sequence>MWFTDDEGTDVQLGVILSHDYDVHAGGVPYAELEYDDATSDPLIDADAASDGTETSAARKDHVHPKHHAKYLNSEAITAVEGESTLVLAGDVTVVGSGKSLEVINFKFETSTELTIDGSGDVTRTQASHNIDTNGGAGADNLDGIAGGADGMFLLIRPNNDARTVVVRHNQNAAATKNILLAGGDDATLDDIQDTLLLVYDSALDTNGAWVEISRSTETSAYTDADAISAVENEATLDLLG</sequence>
<evidence type="ECO:0000313" key="2">
    <source>
        <dbReference type="EMBL" id="KKK61579.1"/>
    </source>
</evidence>
<accession>A0A0F8Z5A8</accession>
<dbReference type="AlphaFoldDB" id="A0A0F8Z5A8"/>